<evidence type="ECO:0000256" key="10">
    <source>
        <dbReference type="RuleBase" id="RU000696"/>
    </source>
</evidence>
<keyword evidence="6 9" id="KW-0418">Kinase</keyword>
<dbReference type="Proteomes" id="UP000623129">
    <property type="component" value="Unassembled WGS sequence"/>
</dbReference>
<comment type="caution">
    <text evidence="11">The sequence shown here is derived from an EMBL/GenBank/DDBJ whole genome shotgun (WGS) entry which is preliminary data.</text>
</comment>
<proteinExistence type="inferred from homology"/>
<keyword evidence="5" id="KW-0547">Nucleotide-binding</keyword>
<sequence>MYTAMLPDPNIIYTRSIRPDLLKLFSCLCSKPSPKIRSSLPFCFFHYSSKHIRLMQQPRCANTCYLQKEISVKELSLPVQTLSKFPIEKLNGEVVLVRFDMNLVLNTSNSHDKSSLERTISTVKYVHNAKAKVLIATNWTESEDPIMSSQESLSDHLSSLLQLRVTPVQLGTKQESEKRSVFLLENLANFSGEVANCLTFSEKLAHHVTIFVNDAFSISHRMLASTVGVASFCHASLAGFNFEKELGDLLRLVDTTTPPYFAIVKLEAITSLKRHQLCN</sequence>
<dbReference type="GO" id="GO:0006094">
    <property type="term" value="P:gluconeogenesis"/>
    <property type="evidence" value="ECO:0007669"/>
    <property type="project" value="TreeGrafter"/>
</dbReference>
<dbReference type="InterPro" id="IPR036043">
    <property type="entry name" value="Phosphoglycerate_kinase_sf"/>
</dbReference>
<dbReference type="PRINTS" id="PR00477">
    <property type="entry name" value="PHGLYCKINASE"/>
</dbReference>
<accession>A0A833QW89</accession>
<evidence type="ECO:0000256" key="1">
    <source>
        <dbReference type="ARBA" id="ARBA00001946"/>
    </source>
</evidence>
<dbReference type="GO" id="GO:0004618">
    <property type="term" value="F:phosphoglycerate kinase activity"/>
    <property type="evidence" value="ECO:0007669"/>
    <property type="project" value="UniProtKB-EC"/>
</dbReference>
<comment type="subunit">
    <text evidence="10">Monomer.</text>
</comment>
<evidence type="ECO:0000256" key="4">
    <source>
        <dbReference type="ARBA" id="ARBA00022679"/>
    </source>
</evidence>
<evidence type="ECO:0000256" key="3">
    <source>
        <dbReference type="ARBA" id="ARBA00013061"/>
    </source>
</evidence>
<gene>
    <name evidence="11" type="ORF">FCM35_KLT06813</name>
</gene>
<reference evidence="11" key="1">
    <citation type="submission" date="2020-01" db="EMBL/GenBank/DDBJ databases">
        <title>Genome sequence of Kobresia littledalei, the first chromosome-level genome in the family Cyperaceae.</title>
        <authorList>
            <person name="Qu G."/>
        </authorList>
    </citation>
    <scope>NUCLEOTIDE SEQUENCE</scope>
    <source>
        <strain evidence="11">C.B.Clarke</strain>
        <tissue evidence="11">Leaf</tissue>
    </source>
</reference>
<evidence type="ECO:0000313" key="11">
    <source>
        <dbReference type="EMBL" id="KAF3328207.1"/>
    </source>
</evidence>
<evidence type="ECO:0000256" key="2">
    <source>
        <dbReference type="ARBA" id="ARBA00008982"/>
    </source>
</evidence>
<evidence type="ECO:0000256" key="5">
    <source>
        <dbReference type="ARBA" id="ARBA00022741"/>
    </source>
</evidence>
<evidence type="ECO:0000256" key="9">
    <source>
        <dbReference type="RuleBase" id="RU000532"/>
    </source>
</evidence>
<evidence type="ECO:0000256" key="6">
    <source>
        <dbReference type="ARBA" id="ARBA00022777"/>
    </source>
</evidence>
<name>A0A833QW89_9POAL</name>
<dbReference type="PANTHER" id="PTHR11406:SF32">
    <property type="entry name" value="PHOSPHOGLYCERATE KINASE"/>
    <property type="match status" value="1"/>
</dbReference>
<evidence type="ECO:0000256" key="7">
    <source>
        <dbReference type="ARBA" id="ARBA00022840"/>
    </source>
</evidence>
<dbReference type="EMBL" id="SWLB01000016">
    <property type="protein sequence ID" value="KAF3328207.1"/>
    <property type="molecule type" value="Genomic_DNA"/>
</dbReference>
<keyword evidence="8" id="KW-0460">Magnesium</keyword>
<comment type="similarity">
    <text evidence="2 9">Belongs to the phosphoglycerate kinase family.</text>
</comment>
<dbReference type="GO" id="GO:0005524">
    <property type="term" value="F:ATP binding"/>
    <property type="evidence" value="ECO:0007669"/>
    <property type="project" value="UniProtKB-KW"/>
</dbReference>
<keyword evidence="12" id="KW-1185">Reference proteome</keyword>
<comment type="cofactor">
    <cofactor evidence="1">
        <name>Mg(2+)</name>
        <dbReference type="ChEBI" id="CHEBI:18420"/>
    </cofactor>
</comment>
<dbReference type="GO" id="GO:0005829">
    <property type="term" value="C:cytosol"/>
    <property type="evidence" value="ECO:0007669"/>
    <property type="project" value="TreeGrafter"/>
</dbReference>
<keyword evidence="7" id="KW-0067">ATP-binding</keyword>
<dbReference type="GO" id="GO:0043531">
    <property type="term" value="F:ADP binding"/>
    <property type="evidence" value="ECO:0007669"/>
    <property type="project" value="TreeGrafter"/>
</dbReference>
<dbReference type="EC" id="2.7.2.3" evidence="3 9"/>
<organism evidence="11 12">
    <name type="scientific">Carex littledalei</name>
    <dbReference type="NCBI Taxonomy" id="544730"/>
    <lineage>
        <taxon>Eukaryota</taxon>
        <taxon>Viridiplantae</taxon>
        <taxon>Streptophyta</taxon>
        <taxon>Embryophyta</taxon>
        <taxon>Tracheophyta</taxon>
        <taxon>Spermatophyta</taxon>
        <taxon>Magnoliopsida</taxon>
        <taxon>Liliopsida</taxon>
        <taxon>Poales</taxon>
        <taxon>Cyperaceae</taxon>
        <taxon>Cyperoideae</taxon>
        <taxon>Cariceae</taxon>
        <taxon>Carex</taxon>
        <taxon>Carex subgen. Euthyceras</taxon>
    </lineage>
</organism>
<dbReference type="GO" id="GO:0006096">
    <property type="term" value="P:glycolytic process"/>
    <property type="evidence" value="ECO:0007669"/>
    <property type="project" value="InterPro"/>
</dbReference>
<dbReference type="OrthoDB" id="47276at2759"/>
<protein>
    <recommendedName>
        <fullName evidence="3 9">Phosphoglycerate kinase</fullName>
        <ecNumber evidence="3 9">2.7.2.3</ecNumber>
    </recommendedName>
</protein>
<comment type="catalytic activity">
    <reaction evidence="9">
        <text>(2R)-3-phosphoglycerate + ATP = (2R)-3-phospho-glyceroyl phosphate + ADP</text>
        <dbReference type="Rhea" id="RHEA:14801"/>
        <dbReference type="ChEBI" id="CHEBI:30616"/>
        <dbReference type="ChEBI" id="CHEBI:57604"/>
        <dbReference type="ChEBI" id="CHEBI:58272"/>
        <dbReference type="ChEBI" id="CHEBI:456216"/>
        <dbReference type="EC" id="2.7.2.3"/>
    </reaction>
</comment>
<dbReference type="Pfam" id="PF00162">
    <property type="entry name" value="PGK"/>
    <property type="match status" value="1"/>
</dbReference>
<dbReference type="AlphaFoldDB" id="A0A833QW89"/>
<keyword evidence="4 9" id="KW-0808">Transferase</keyword>
<dbReference type="InterPro" id="IPR001576">
    <property type="entry name" value="Phosphoglycerate_kinase"/>
</dbReference>
<evidence type="ECO:0000256" key="8">
    <source>
        <dbReference type="ARBA" id="ARBA00022842"/>
    </source>
</evidence>
<dbReference type="InterPro" id="IPR015824">
    <property type="entry name" value="Phosphoglycerate_kinase_N"/>
</dbReference>
<dbReference type="SUPFAM" id="SSF53748">
    <property type="entry name" value="Phosphoglycerate kinase"/>
    <property type="match status" value="1"/>
</dbReference>
<evidence type="ECO:0000313" key="12">
    <source>
        <dbReference type="Proteomes" id="UP000623129"/>
    </source>
</evidence>
<dbReference type="Gene3D" id="3.40.50.1260">
    <property type="entry name" value="Phosphoglycerate kinase, N-terminal domain"/>
    <property type="match status" value="2"/>
</dbReference>
<dbReference type="PANTHER" id="PTHR11406">
    <property type="entry name" value="PHOSPHOGLYCERATE KINASE"/>
    <property type="match status" value="1"/>
</dbReference>